<feature type="transmembrane region" description="Helical" evidence="8">
    <location>
        <begin position="161"/>
        <end position="181"/>
    </location>
</feature>
<dbReference type="EMBL" id="BCMM01000049">
    <property type="protein sequence ID" value="GAQ67029.1"/>
    <property type="molecule type" value="Genomic_DNA"/>
</dbReference>
<keyword evidence="6" id="KW-0051">Antiviral defense</keyword>
<evidence type="ECO:0000313" key="10">
    <source>
        <dbReference type="EMBL" id="GAQ67029.1"/>
    </source>
</evidence>
<dbReference type="Pfam" id="PF18967">
    <property type="entry name" value="PycTM"/>
    <property type="match status" value="1"/>
</dbReference>
<keyword evidence="7 8" id="KW-0472">Membrane</keyword>
<proteinExistence type="predicted"/>
<keyword evidence="3 8" id="KW-0812">Transmembrane</keyword>
<evidence type="ECO:0000256" key="1">
    <source>
        <dbReference type="ARBA" id="ARBA00004236"/>
    </source>
</evidence>
<comment type="subcellular location">
    <subcellularLocation>
        <location evidence="1">Cell membrane</location>
    </subcellularLocation>
</comment>
<evidence type="ECO:0000313" key="11">
    <source>
        <dbReference type="Proteomes" id="UP000067448"/>
    </source>
</evidence>
<accession>A0A100JWM3</accession>
<dbReference type="OrthoDB" id="4223090at2"/>
<sequence length="182" mass="18943">MSSSVSPPRTAAASPTASAQDAGLTSGLAVYASLQSSAQFADAKIGVLGAVQAGLMVAAVPQGDVVREAWDRGGYSGWTAVLLLGLHVATFLPAVYHVVQALRPRLAPPPSPNRFSLPLLATTDSPVPPPGQDRERQELWQLIPVLAQVVMAKHRHIVRGVVWTGLMAVAAALSFLSGPLLA</sequence>
<evidence type="ECO:0000256" key="7">
    <source>
        <dbReference type="ARBA" id="ARBA00023136"/>
    </source>
</evidence>
<feature type="domain" description="Pycsar effector protein" evidence="9">
    <location>
        <begin position="30"/>
        <end position="176"/>
    </location>
</feature>
<dbReference type="Proteomes" id="UP000067448">
    <property type="component" value="Unassembled WGS sequence"/>
</dbReference>
<keyword evidence="5 8" id="KW-1133">Transmembrane helix</keyword>
<reference evidence="10 11" key="2">
    <citation type="journal article" date="2016" name="Genome Announc.">
        <title>Draft Genome Sequences of Streptomyces scabiei S58, Streptomyces turgidiscabies T45, and Streptomyces acidiscabies a10, the Pathogens of Potato Common Scab, Isolated in Japan.</title>
        <authorList>
            <person name="Tomihama T."/>
            <person name="Nishi Y."/>
            <person name="Sakai M."/>
            <person name="Ikenaga M."/>
            <person name="Okubo T."/>
            <person name="Ikeda S."/>
        </authorList>
    </citation>
    <scope>NUCLEOTIDE SEQUENCE [LARGE SCALE GENOMIC DNA]</scope>
    <source>
        <strain evidence="10 11">S58</strain>
    </source>
</reference>
<dbReference type="InterPro" id="IPR043760">
    <property type="entry name" value="PycTM_dom"/>
</dbReference>
<evidence type="ECO:0000256" key="8">
    <source>
        <dbReference type="SAM" id="Phobius"/>
    </source>
</evidence>
<keyword evidence="4" id="KW-0547">Nucleotide-binding</keyword>
<evidence type="ECO:0000256" key="6">
    <source>
        <dbReference type="ARBA" id="ARBA00023118"/>
    </source>
</evidence>
<dbReference type="AlphaFoldDB" id="A0A100JWM3"/>
<evidence type="ECO:0000259" key="9">
    <source>
        <dbReference type="Pfam" id="PF18967"/>
    </source>
</evidence>
<evidence type="ECO:0000256" key="5">
    <source>
        <dbReference type="ARBA" id="ARBA00022989"/>
    </source>
</evidence>
<evidence type="ECO:0000256" key="4">
    <source>
        <dbReference type="ARBA" id="ARBA00022741"/>
    </source>
</evidence>
<evidence type="ECO:0000256" key="3">
    <source>
        <dbReference type="ARBA" id="ARBA00022692"/>
    </source>
</evidence>
<reference evidence="11" key="1">
    <citation type="submission" date="2015-11" db="EMBL/GenBank/DDBJ databases">
        <authorList>
            <consortium name="Cross-ministerial Strategic Innovation Promotion Program (SIP) consortium"/>
            <person name="Tomihama T."/>
            <person name="Ikenaga M."/>
            <person name="Sakai M."/>
            <person name="Okubo T."/>
            <person name="Ikeda S."/>
        </authorList>
    </citation>
    <scope>NUCLEOTIDE SEQUENCE [LARGE SCALE GENOMIC DNA]</scope>
    <source>
        <strain evidence="11">S58</strain>
    </source>
</reference>
<name>A0A100JWM3_STRSC</name>
<protein>
    <recommendedName>
        <fullName evidence="9">Pycsar effector protein domain-containing protein</fullName>
    </recommendedName>
</protein>
<keyword evidence="2" id="KW-1003">Cell membrane</keyword>
<reference evidence="11" key="3">
    <citation type="submission" date="2016-02" db="EMBL/GenBank/DDBJ databases">
        <title>Draft genome of pathogenic Streptomyces sp. in Japan.</title>
        <authorList>
            <person name="Tomihama T."/>
            <person name="Ikenaga M."/>
            <person name="Sakai M."/>
            <person name="Okubo T."/>
            <person name="Ikeda S."/>
        </authorList>
    </citation>
    <scope>NUCLEOTIDE SEQUENCE [LARGE SCALE GENOMIC DNA]</scope>
    <source>
        <strain evidence="11">S58</strain>
    </source>
</reference>
<evidence type="ECO:0000256" key="2">
    <source>
        <dbReference type="ARBA" id="ARBA00022475"/>
    </source>
</evidence>
<comment type="caution">
    <text evidence="10">The sequence shown here is derived from an EMBL/GenBank/DDBJ whole genome shotgun (WGS) entry which is preliminary data.</text>
</comment>
<organism evidence="10 11">
    <name type="scientific">Streptomyces scabiei</name>
    <dbReference type="NCBI Taxonomy" id="1930"/>
    <lineage>
        <taxon>Bacteria</taxon>
        <taxon>Bacillati</taxon>
        <taxon>Actinomycetota</taxon>
        <taxon>Actinomycetes</taxon>
        <taxon>Kitasatosporales</taxon>
        <taxon>Streptomycetaceae</taxon>
        <taxon>Streptomyces</taxon>
    </lineage>
</organism>
<dbReference type="RefSeq" id="WP_059084113.1">
    <property type="nucleotide sequence ID" value="NZ_BCMM01000049.1"/>
</dbReference>
<gene>
    <name evidence="10" type="ORF">SsS58_07474</name>
</gene>
<feature type="transmembrane region" description="Helical" evidence="8">
    <location>
        <begin position="75"/>
        <end position="96"/>
    </location>
</feature>